<reference evidence="1 2" key="1">
    <citation type="submission" date="2015-02" db="EMBL/GenBank/DDBJ databases">
        <title>Whole genome shotgun sequencing of cultured foodborne pathogen.</title>
        <authorList>
            <person name="Timme R."/>
            <person name="Allard M.W."/>
            <person name="Strain E."/>
            <person name="Evans P.S."/>
            <person name="Brown E."/>
        </authorList>
    </citation>
    <scope>NUCLEOTIDE SEQUENCE [LARGE SCALE GENOMIC DNA]</scope>
    <source>
        <strain evidence="1 2">GCSL-TSO-24</strain>
    </source>
</reference>
<evidence type="ECO:0000313" key="1">
    <source>
        <dbReference type="EMBL" id="KJF79293.1"/>
    </source>
</evidence>
<gene>
    <name evidence="1" type="ORF">UA45_00255</name>
</gene>
<dbReference type="PATRIC" id="fig|582.24.peg.76"/>
<dbReference type="EMBL" id="JZSH01000001">
    <property type="protein sequence ID" value="KJF79293.1"/>
    <property type="molecule type" value="Genomic_DNA"/>
</dbReference>
<dbReference type="Proteomes" id="UP000032582">
    <property type="component" value="Unassembled WGS sequence"/>
</dbReference>
<comment type="caution">
    <text evidence="1">The sequence shown here is derived from an EMBL/GenBank/DDBJ whole genome shotgun (WGS) entry which is preliminary data.</text>
</comment>
<evidence type="ECO:0000313" key="2">
    <source>
        <dbReference type="Proteomes" id="UP000032582"/>
    </source>
</evidence>
<name>A0A0D8LEW5_MORMO</name>
<accession>A0A0D8LEW5</accession>
<proteinExistence type="predicted"/>
<evidence type="ECO:0008006" key="3">
    <source>
        <dbReference type="Google" id="ProtNLM"/>
    </source>
</evidence>
<sequence>MAKSPAERKAAQRARQKKTGIVKLELLVDEQELEMLQRNCALRRPGREPYELNEHITMLIRIDDRSLKSEIETLGKKTCRKCGEKLPVAECCLSGDSECWNTLGWHKLKLKHID</sequence>
<protein>
    <recommendedName>
        <fullName evidence="3">Phage protein</fullName>
    </recommendedName>
</protein>
<organism evidence="1 2">
    <name type="scientific">Morganella morganii</name>
    <name type="common">Proteus morganii</name>
    <dbReference type="NCBI Taxonomy" id="582"/>
    <lineage>
        <taxon>Bacteria</taxon>
        <taxon>Pseudomonadati</taxon>
        <taxon>Pseudomonadota</taxon>
        <taxon>Gammaproteobacteria</taxon>
        <taxon>Enterobacterales</taxon>
        <taxon>Morganellaceae</taxon>
        <taxon>Morganella</taxon>
    </lineage>
</organism>
<dbReference type="AlphaFoldDB" id="A0A0D8LEW5"/>